<comment type="cofactor">
    <cofactor evidence="7">
        <name>heme</name>
        <dbReference type="ChEBI" id="CHEBI:30413"/>
    </cofactor>
    <text evidence="7">Binds 1 heme group per subunit.</text>
</comment>
<gene>
    <name evidence="9" type="ORF">KIS1582_1939</name>
</gene>
<dbReference type="Gene3D" id="1.10.490.10">
    <property type="entry name" value="Globins"/>
    <property type="match status" value="1"/>
</dbReference>
<keyword evidence="2 6" id="KW-0813">Transport</keyword>
<accession>A0A800NB70</accession>
<sequence>MDRNFQLAKNNILLKGEINIAEQTLYEKAGGGESIEKVVDYFYEELVLKDPTVNQFFEHTDMVKQKRHQSKFISYALGGPNQYSGNSMAKAHQGMNLQPEHFDVIARHLHDALAHFGVSERDIDEALTRVAALRDDILYK</sequence>
<dbReference type="EMBL" id="VDEM01000017">
    <property type="protein sequence ID" value="KAF0824260.1"/>
    <property type="molecule type" value="Genomic_DNA"/>
</dbReference>
<evidence type="ECO:0000313" key="10">
    <source>
        <dbReference type="Proteomes" id="UP000465778"/>
    </source>
</evidence>
<evidence type="ECO:0000256" key="2">
    <source>
        <dbReference type="ARBA" id="ARBA00022448"/>
    </source>
</evidence>
<dbReference type="InterPro" id="IPR012292">
    <property type="entry name" value="Globin/Proto"/>
</dbReference>
<dbReference type="GO" id="GO:0046872">
    <property type="term" value="F:metal ion binding"/>
    <property type="evidence" value="ECO:0007669"/>
    <property type="project" value="UniProtKB-UniRule"/>
</dbReference>
<evidence type="ECO:0000256" key="6">
    <source>
        <dbReference type="PIRNR" id="PIRNR002030"/>
    </source>
</evidence>
<keyword evidence="6" id="KW-0561">Oxygen transport</keyword>
<dbReference type="InterPro" id="IPR009050">
    <property type="entry name" value="Globin-like_sf"/>
</dbReference>
<dbReference type="InterPro" id="IPR001486">
    <property type="entry name" value="Hemoglobin_trunc"/>
</dbReference>
<dbReference type="Proteomes" id="UP000465778">
    <property type="component" value="Unassembled WGS sequence"/>
</dbReference>
<dbReference type="SUPFAM" id="SSF46458">
    <property type="entry name" value="Globin-like"/>
    <property type="match status" value="1"/>
</dbReference>
<protein>
    <recommendedName>
        <fullName evidence="6">Group 1 truncated hemoglobin</fullName>
    </recommendedName>
</protein>
<dbReference type="GO" id="GO:0019825">
    <property type="term" value="F:oxygen binding"/>
    <property type="evidence" value="ECO:0007669"/>
    <property type="project" value="InterPro"/>
</dbReference>
<dbReference type="CDD" id="cd00454">
    <property type="entry name" value="TrHb1_N"/>
    <property type="match status" value="1"/>
</dbReference>
<feature type="binding site" description="proximal binding residue" evidence="7">
    <location>
        <position position="92"/>
    </location>
    <ligand>
        <name>heme</name>
        <dbReference type="ChEBI" id="CHEBI:30413"/>
    </ligand>
    <ligandPart>
        <name>Fe</name>
        <dbReference type="ChEBI" id="CHEBI:18248"/>
    </ligandPart>
</feature>
<evidence type="ECO:0000256" key="8">
    <source>
        <dbReference type="PIRSR" id="PIRSR601486-1"/>
    </source>
</evidence>
<keyword evidence="3 6" id="KW-0349">Heme</keyword>
<evidence type="ECO:0000256" key="4">
    <source>
        <dbReference type="ARBA" id="ARBA00022723"/>
    </source>
</evidence>
<evidence type="ECO:0000313" key="9">
    <source>
        <dbReference type="EMBL" id="KAF0824260.1"/>
    </source>
</evidence>
<evidence type="ECO:0000256" key="7">
    <source>
        <dbReference type="PIRSR" id="PIRSR002030-1"/>
    </source>
</evidence>
<evidence type="ECO:0000256" key="3">
    <source>
        <dbReference type="ARBA" id="ARBA00022617"/>
    </source>
</evidence>
<feature type="binding site" description="distal binding residue" evidence="8">
    <location>
        <position position="92"/>
    </location>
    <ligand>
        <name>heme</name>
        <dbReference type="ChEBI" id="CHEBI:30413"/>
    </ligand>
    <ligandPart>
        <name>Fe</name>
        <dbReference type="ChEBI" id="CHEBI:18248"/>
    </ligandPart>
</feature>
<comment type="similarity">
    <text evidence="1 6">Belongs to the truncated hemoglobin family. Group I subfamily.</text>
</comment>
<dbReference type="PIRSF" id="PIRSF002030">
    <property type="entry name" value="Globin_Protozoa/Cyanobacteria"/>
    <property type="match status" value="1"/>
</dbReference>
<dbReference type="AlphaFoldDB" id="A0A800NB70"/>
<feature type="binding site" description="distal binding residue" evidence="8">
    <location>
        <position position="68"/>
    </location>
    <ligand>
        <name>heme</name>
        <dbReference type="ChEBI" id="CHEBI:30413"/>
    </ligand>
    <ligandPart>
        <name>Fe</name>
        <dbReference type="ChEBI" id="CHEBI:18248"/>
    </ligandPart>
</feature>
<dbReference type="Pfam" id="PF01152">
    <property type="entry name" value="Bac_globin"/>
    <property type="match status" value="1"/>
</dbReference>
<name>A0A800NB70_CYTFI</name>
<reference evidence="9 10" key="1">
    <citation type="journal article" date="2020" name="G3 (Bethesda)">
        <title>Whole Genome Sequencing and Comparative Genomics of Two Nematicidal Bacillus Strains Reveals a Wide Range of Possible Virulence Factors.</title>
        <authorList>
            <person name="Susic N."/>
            <person name="Janezic S."/>
            <person name="Rupnik M."/>
            <person name="Geric Stare B."/>
        </authorList>
    </citation>
    <scope>NUCLEOTIDE SEQUENCE [LARGE SCALE GENOMIC DNA]</scope>
    <source>
        <strain evidence="9 10">I-1582</strain>
    </source>
</reference>
<keyword evidence="5 6" id="KW-0408">Iron</keyword>
<evidence type="ECO:0000256" key="5">
    <source>
        <dbReference type="ARBA" id="ARBA00023004"/>
    </source>
</evidence>
<dbReference type="GO" id="GO:0005344">
    <property type="term" value="F:oxygen carrier activity"/>
    <property type="evidence" value="ECO:0007669"/>
    <property type="project" value="UniProtKB-UniRule"/>
</dbReference>
<comment type="caution">
    <text evidence="9">The sequence shown here is derived from an EMBL/GenBank/DDBJ whole genome shotgun (WGS) entry which is preliminary data.</text>
</comment>
<keyword evidence="4 6" id="KW-0479">Metal-binding</keyword>
<evidence type="ECO:0000256" key="1">
    <source>
        <dbReference type="ARBA" id="ARBA00009660"/>
    </source>
</evidence>
<proteinExistence type="inferred from homology"/>
<dbReference type="InterPro" id="IPR016339">
    <property type="entry name" value="Hemoglobin_trunc_I"/>
</dbReference>
<dbReference type="GO" id="GO:0020037">
    <property type="term" value="F:heme binding"/>
    <property type="evidence" value="ECO:0007669"/>
    <property type="project" value="InterPro"/>
</dbReference>
<organism evidence="9 10">
    <name type="scientific">Cytobacillus firmus</name>
    <name type="common">Bacillus firmus</name>
    <dbReference type="NCBI Taxonomy" id="1399"/>
    <lineage>
        <taxon>Bacteria</taxon>
        <taxon>Bacillati</taxon>
        <taxon>Bacillota</taxon>
        <taxon>Bacilli</taxon>
        <taxon>Bacillales</taxon>
        <taxon>Bacillaceae</taxon>
        <taxon>Cytobacillus</taxon>
    </lineage>
</organism>